<reference evidence="1 2" key="1">
    <citation type="submission" date="2024-05" db="EMBL/GenBank/DDBJ databases">
        <title>A draft genome resource for the thread blight pathogen Marasmius tenuissimus strain MS-2.</title>
        <authorList>
            <person name="Yulfo-Soto G.E."/>
            <person name="Baruah I.K."/>
            <person name="Amoako-Attah I."/>
            <person name="Bukari Y."/>
            <person name="Meinhardt L.W."/>
            <person name="Bailey B.A."/>
            <person name="Cohen S.P."/>
        </authorList>
    </citation>
    <scope>NUCLEOTIDE SEQUENCE [LARGE SCALE GENOMIC DNA]</scope>
    <source>
        <strain evidence="1 2">MS-2</strain>
    </source>
</reference>
<keyword evidence="2" id="KW-1185">Reference proteome</keyword>
<proteinExistence type="predicted"/>
<dbReference type="Proteomes" id="UP001437256">
    <property type="component" value="Unassembled WGS sequence"/>
</dbReference>
<dbReference type="EMBL" id="JBBXMP010000001">
    <property type="protein sequence ID" value="KAL0072742.1"/>
    <property type="molecule type" value="Genomic_DNA"/>
</dbReference>
<gene>
    <name evidence="1" type="ORF">AAF712_000505</name>
</gene>
<comment type="caution">
    <text evidence="1">The sequence shown here is derived from an EMBL/GenBank/DDBJ whole genome shotgun (WGS) entry which is preliminary data.</text>
</comment>
<name>A0ABR3AHA3_9AGAR</name>
<protein>
    <submittedName>
        <fullName evidence="1">Uncharacterized protein</fullName>
    </submittedName>
</protein>
<accession>A0ABR3AHA3</accession>
<organism evidence="1 2">
    <name type="scientific">Marasmius tenuissimus</name>
    <dbReference type="NCBI Taxonomy" id="585030"/>
    <lineage>
        <taxon>Eukaryota</taxon>
        <taxon>Fungi</taxon>
        <taxon>Dikarya</taxon>
        <taxon>Basidiomycota</taxon>
        <taxon>Agaricomycotina</taxon>
        <taxon>Agaricomycetes</taxon>
        <taxon>Agaricomycetidae</taxon>
        <taxon>Agaricales</taxon>
        <taxon>Marasmiineae</taxon>
        <taxon>Marasmiaceae</taxon>
        <taxon>Marasmius</taxon>
    </lineage>
</organism>
<sequence>MSSILTTFPVNSTALASRNAKDHLLCVNTLMKNCIIRALARILEIAPTMKERGEFHSFMDYIGIVCEVLELHLKGEYRAMPSANKRSINQSQETKCSSPRLLLVKESNWLTYWELRVPGSFGLEYLVAVTRVSSTAMGSMVDQLAAVHAGASRCTLGNEELQKMINVNIAWIGNNSDPAVVLPFILAHHERSAAPQWPVIAAEVSEKLPLIVGGWAKCWKLAPFDPLTGSKNPAVSEF</sequence>
<evidence type="ECO:0000313" key="1">
    <source>
        <dbReference type="EMBL" id="KAL0072742.1"/>
    </source>
</evidence>
<evidence type="ECO:0000313" key="2">
    <source>
        <dbReference type="Proteomes" id="UP001437256"/>
    </source>
</evidence>